<protein>
    <recommendedName>
        <fullName evidence="1">Calcineurin-like phosphoesterase domain-containing protein</fullName>
    </recommendedName>
</protein>
<dbReference type="InterPro" id="IPR004843">
    <property type="entry name" value="Calcineurin-like_PHP"/>
</dbReference>
<dbReference type="InterPro" id="IPR024173">
    <property type="entry name" value="Pesterase_MJ0037-like"/>
</dbReference>
<proteinExistence type="predicted"/>
<dbReference type="EMBL" id="LHXO01000037">
    <property type="protein sequence ID" value="KXA94827.1"/>
    <property type="molecule type" value="Genomic_DNA"/>
</dbReference>
<dbReference type="PIRSF" id="PIRSF000887">
    <property type="entry name" value="Pesterase_MJ0037"/>
    <property type="match status" value="1"/>
</dbReference>
<dbReference type="Proteomes" id="UP000070284">
    <property type="component" value="Unassembled WGS sequence"/>
</dbReference>
<dbReference type="InterPro" id="IPR029052">
    <property type="entry name" value="Metallo-depent_PP-like"/>
</dbReference>
<dbReference type="SUPFAM" id="SSF56300">
    <property type="entry name" value="Metallo-dependent phosphatases"/>
    <property type="match status" value="1"/>
</dbReference>
<reference evidence="2 3" key="1">
    <citation type="journal article" date="2016" name="Sci. Rep.">
        <title>Metabolic traits of an uncultured archaeal lineage -MSBL1- from brine pools of the Red Sea.</title>
        <authorList>
            <person name="Mwirichia R."/>
            <person name="Alam I."/>
            <person name="Rashid M."/>
            <person name="Vinu M."/>
            <person name="Ba-Alawi W."/>
            <person name="Anthony Kamau A."/>
            <person name="Kamanda Ngugi D."/>
            <person name="Goker M."/>
            <person name="Klenk H.P."/>
            <person name="Bajic V."/>
            <person name="Stingl U."/>
        </authorList>
    </citation>
    <scope>NUCLEOTIDE SEQUENCE [LARGE SCALE GENOMIC DNA]</scope>
    <source>
        <strain evidence="2">SCGC-AAA259E19</strain>
    </source>
</reference>
<keyword evidence="3" id="KW-1185">Reference proteome</keyword>
<dbReference type="Pfam" id="PF00149">
    <property type="entry name" value="Metallophos"/>
    <property type="match status" value="1"/>
</dbReference>
<evidence type="ECO:0000259" key="1">
    <source>
        <dbReference type="Pfam" id="PF00149"/>
    </source>
</evidence>
<feature type="domain" description="Calcineurin-like phosphoesterase" evidence="1">
    <location>
        <begin position="8"/>
        <end position="152"/>
    </location>
</feature>
<sequence length="247" mass="28357">MNIPNKLKSLVVGDLHFGVSYEIFEEKEEVFNHINELREELSRIIEENSADRLVLLGDIKHNVPAGILNLSEILSNFFLEMKELIDVEIVLGNHDKDIEPFIPEDICLHGGEGTNLGENIGLFHGHSWPSPDTLRNELVVMAHEHPYIEEREGKGKRTTRPVWIKTRLNKNNLPERLSGALEDRNPEFVIIPAFNELATKGTVNRKIPEEWTKHHPFFRNHAIELDRAEIYSLTGNLLGELKNLRID</sequence>
<organism evidence="2 3">
    <name type="scientific">candidate division MSBL1 archaeon SCGC-AAA259E19</name>
    <dbReference type="NCBI Taxonomy" id="1698264"/>
    <lineage>
        <taxon>Archaea</taxon>
        <taxon>Methanobacteriati</taxon>
        <taxon>Methanobacteriota</taxon>
        <taxon>candidate division MSBL1</taxon>
    </lineage>
</organism>
<name>A0A133UKV9_9EURY</name>
<dbReference type="AlphaFoldDB" id="A0A133UKV9"/>
<dbReference type="PANTHER" id="PTHR39323">
    <property type="entry name" value="BLR1149 PROTEIN"/>
    <property type="match status" value="1"/>
</dbReference>
<evidence type="ECO:0000313" key="2">
    <source>
        <dbReference type="EMBL" id="KXA94827.1"/>
    </source>
</evidence>
<evidence type="ECO:0000313" key="3">
    <source>
        <dbReference type="Proteomes" id="UP000070284"/>
    </source>
</evidence>
<comment type="caution">
    <text evidence="2">The sequence shown here is derived from an EMBL/GenBank/DDBJ whole genome shotgun (WGS) entry which is preliminary data.</text>
</comment>
<dbReference type="PANTHER" id="PTHR39323:SF1">
    <property type="entry name" value="BLR1149 PROTEIN"/>
    <property type="match status" value="1"/>
</dbReference>
<dbReference type="Gene3D" id="3.60.21.10">
    <property type="match status" value="1"/>
</dbReference>
<accession>A0A133UKV9</accession>
<dbReference type="GO" id="GO:0016787">
    <property type="term" value="F:hydrolase activity"/>
    <property type="evidence" value="ECO:0007669"/>
    <property type="project" value="InterPro"/>
</dbReference>
<gene>
    <name evidence="2" type="ORF">AKJ65_03285</name>
</gene>